<evidence type="ECO:0000256" key="1">
    <source>
        <dbReference type="ARBA" id="ARBA00022448"/>
    </source>
</evidence>
<feature type="domain" description="Organic solvent tolerance-like N-terminal" evidence="5">
    <location>
        <begin position="66"/>
        <end position="167"/>
    </location>
</feature>
<evidence type="ECO:0000256" key="2">
    <source>
        <dbReference type="ARBA" id="ARBA00022729"/>
    </source>
</evidence>
<evidence type="ECO:0000259" key="5">
    <source>
        <dbReference type="Pfam" id="PF03968"/>
    </source>
</evidence>
<dbReference type="InterPro" id="IPR052037">
    <property type="entry name" value="LPS_export_LptA"/>
</dbReference>
<reference evidence="6" key="1">
    <citation type="submission" date="2018-06" db="EMBL/GenBank/DDBJ databases">
        <authorList>
            <person name="Zhirakovskaya E."/>
        </authorList>
    </citation>
    <scope>NUCLEOTIDE SEQUENCE</scope>
</reference>
<proteinExistence type="predicted"/>
<dbReference type="PANTHER" id="PTHR36504:SF1">
    <property type="entry name" value="LIPOPOLYSACCHARIDE EXPORT SYSTEM PROTEIN LPTA"/>
    <property type="match status" value="1"/>
</dbReference>
<sequence>MRCQLSLKKVRSDNTAAAGAGPLALLLAVVAFAAFSFVLPGLPFAATPEGGGGEAAKGTNDKPVTVTSDTMESLRGERVVIFRGQVVAEQDSLMCSDELRVFYDEQQQVKNIVATGNARVVRDGNRARGDKIVYDKVNGEVIITGNAAAMQCGDIVRGEKIIFYLDSDNVMVVGGDKRVRAVIMPKKENKECSDGDTSGAEGHISEEFQCQRAR</sequence>
<feature type="region of interest" description="Disordered" evidence="4">
    <location>
        <begin position="190"/>
        <end position="214"/>
    </location>
</feature>
<dbReference type="InterPro" id="IPR014340">
    <property type="entry name" value="LptA"/>
</dbReference>
<evidence type="ECO:0000256" key="4">
    <source>
        <dbReference type="SAM" id="MobiDB-lite"/>
    </source>
</evidence>
<feature type="region of interest" description="Disordered" evidence="4">
    <location>
        <begin position="49"/>
        <end position="69"/>
    </location>
</feature>
<dbReference type="GO" id="GO:0030288">
    <property type="term" value="C:outer membrane-bounded periplasmic space"/>
    <property type="evidence" value="ECO:0007669"/>
    <property type="project" value="TreeGrafter"/>
</dbReference>
<dbReference type="AlphaFoldDB" id="A0A3B0VGS6"/>
<dbReference type="NCBIfam" id="TIGR03002">
    <property type="entry name" value="outer_YhbN_LptA"/>
    <property type="match status" value="1"/>
</dbReference>
<dbReference type="Pfam" id="PF03968">
    <property type="entry name" value="LptD_N"/>
    <property type="match status" value="1"/>
</dbReference>
<evidence type="ECO:0000256" key="3">
    <source>
        <dbReference type="ARBA" id="ARBA00022764"/>
    </source>
</evidence>
<keyword evidence="1" id="KW-0813">Transport</keyword>
<dbReference type="GO" id="GO:0015920">
    <property type="term" value="P:lipopolysaccharide transport"/>
    <property type="evidence" value="ECO:0007669"/>
    <property type="project" value="InterPro"/>
</dbReference>
<organism evidence="6">
    <name type="scientific">hydrothermal vent metagenome</name>
    <dbReference type="NCBI Taxonomy" id="652676"/>
    <lineage>
        <taxon>unclassified sequences</taxon>
        <taxon>metagenomes</taxon>
        <taxon>ecological metagenomes</taxon>
    </lineage>
</organism>
<dbReference type="PANTHER" id="PTHR36504">
    <property type="entry name" value="LIPOPOLYSACCHARIDE EXPORT SYSTEM PROTEIN LPTA"/>
    <property type="match status" value="1"/>
</dbReference>
<dbReference type="InterPro" id="IPR005653">
    <property type="entry name" value="OstA-like_N"/>
</dbReference>
<gene>
    <name evidence="6" type="ORF">MNBD_DELTA02-163</name>
</gene>
<evidence type="ECO:0000313" key="6">
    <source>
        <dbReference type="EMBL" id="VAW38182.1"/>
    </source>
</evidence>
<dbReference type="GO" id="GO:0009279">
    <property type="term" value="C:cell outer membrane"/>
    <property type="evidence" value="ECO:0007669"/>
    <property type="project" value="TreeGrafter"/>
</dbReference>
<protein>
    <recommendedName>
        <fullName evidence="5">Organic solvent tolerance-like N-terminal domain-containing protein</fullName>
    </recommendedName>
</protein>
<dbReference type="GO" id="GO:0001530">
    <property type="term" value="F:lipopolysaccharide binding"/>
    <property type="evidence" value="ECO:0007669"/>
    <property type="project" value="InterPro"/>
</dbReference>
<dbReference type="GO" id="GO:0017089">
    <property type="term" value="F:glycolipid transfer activity"/>
    <property type="evidence" value="ECO:0007669"/>
    <property type="project" value="TreeGrafter"/>
</dbReference>
<keyword evidence="2" id="KW-0732">Signal</keyword>
<name>A0A3B0VGS6_9ZZZZ</name>
<dbReference type="EMBL" id="UOEZ01000066">
    <property type="protein sequence ID" value="VAW38182.1"/>
    <property type="molecule type" value="Genomic_DNA"/>
</dbReference>
<keyword evidence="3" id="KW-0574">Periplasm</keyword>
<dbReference type="Gene3D" id="2.60.450.10">
    <property type="entry name" value="Lipopolysaccharide (LPS) transport protein A like domain"/>
    <property type="match status" value="1"/>
</dbReference>
<accession>A0A3B0VGS6</accession>